<organism evidence="3 4">
    <name type="scientific">Nocardioides jiangsuensis</name>
    <dbReference type="NCBI Taxonomy" id="2866161"/>
    <lineage>
        <taxon>Bacteria</taxon>
        <taxon>Bacillati</taxon>
        <taxon>Actinomycetota</taxon>
        <taxon>Actinomycetes</taxon>
        <taxon>Propionibacteriales</taxon>
        <taxon>Nocardioidaceae</taxon>
        <taxon>Nocardioides</taxon>
    </lineage>
</organism>
<protein>
    <submittedName>
        <fullName evidence="3">Carbon-nitrogen hydrolase family protein</fullName>
    </submittedName>
</protein>
<comment type="similarity">
    <text evidence="1">Belongs to the carbon-nitrogen hydrolase superfamily. NIT1/NIT2 family.</text>
</comment>
<dbReference type="EMBL" id="JAIEZQ010000001">
    <property type="protein sequence ID" value="MBY9074826.1"/>
    <property type="molecule type" value="Genomic_DNA"/>
</dbReference>
<dbReference type="InterPro" id="IPR036526">
    <property type="entry name" value="C-N_Hydrolase_sf"/>
</dbReference>
<evidence type="ECO:0000259" key="2">
    <source>
        <dbReference type="PROSITE" id="PS50263"/>
    </source>
</evidence>
<dbReference type="RefSeq" id="WP_221024459.1">
    <property type="nucleotide sequence ID" value="NZ_JAIEZQ010000001.1"/>
</dbReference>
<dbReference type="PROSITE" id="PS50263">
    <property type="entry name" value="CN_HYDROLASE"/>
    <property type="match status" value="1"/>
</dbReference>
<dbReference type="Gene3D" id="3.60.110.10">
    <property type="entry name" value="Carbon-nitrogen hydrolase"/>
    <property type="match status" value="1"/>
</dbReference>
<dbReference type="Pfam" id="PF00795">
    <property type="entry name" value="CN_hydrolase"/>
    <property type="match status" value="1"/>
</dbReference>
<feature type="domain" description="CN hydrolase" evidence="2">
    <location>
        <begin position="8"/>
        <end position="249"/>
    </location>
</feature>
<name>A0ABS7RII9_9ACTN</name>
<dbReference type="GO" id="GO:0016787">
    <property type="term" value="F:hydrolase activity"/>
    <property type="evidence" value="ECO:0007669"/>
    <property type="project" value="UniProtKB-KW"/>
</dbReference>
<evidence type="ECO:0000256" key="1">
    <source>
        <dbReference type="ARBA" id="ARBA00010613"/>
    </source>
</evidence>
<evidence type="ECO:0000313" key="3">
    <source>
        <dbReference type="EMBL" id="MBY9074826.1"/>
    </source>
</evidence>
<dbReference type="SUPFAM" id="SSF56317">
    <property type="entry name" value="Carbon-nitrogen hydrolase"/>
    <property type="match status" value="1"/>
</dbReference>
<dbReference type="PANTHER" id="PTHR23088:SF27">
    <property type="entry name" value="DEAMINATED GLUTATHIONE AMIDASE"/>
    <property type="match status" value="1"/>
</dbReference>
<keyword evidence="3" id="KW-0378">Hydrolase</keyword>
<sequence>MPVTLRPLRVAAAQAESVAGDLDANVATAVHLVSAAADWGARVVVLPELFLTGYSPQAWLPELTTTPDDPRLEPLASAARERAVVVVAGAAVRRSGPDGSAQRFTLSLLVVDEAGEVTAPYDKQHLFDTERAFFAPGAQGASIVVDGWELGLGVCYDGCFPEHARAAAEDGARAYLCPSAYVAGSEHRRDLYYAARALDNGIYVVFAGLTGRCGGLDFSGGSAVYDPEGRALGRAGIISPAAVVADLDPVEVARVQAENPIARDRLGSLGGRSRVVVAGPRP</sequence>
<evidence type="ECO:0000313" key="4">
    <source>
        <dbReference type="Proteomes" id="UP000754710"/>
    </source>
</evidence>
<comment type="caution">
    <text evidence="3">The sequence shown here is derived from an EMBL/GenBank/DDBJ whole genome shotgun (WGS) entry which is preliminary data.</text>
</comment>
<reference evidence="3 4" key="1">
    <citation type="submission" date="2021-08" db="EMBL/GenBank/DDBJ databases">
        <title>Nocardioides bacterium WL0053 sp. nov., isolated from the sediment.</title>
        <authorList>
            <person name="Wang L."/>
            <person name="Zhang D."/>
            <person name="Zhang A."/>
        </authorList>
    </citation>
    <scope>NUCLEOTIDE SEQUENCE [LARGE SCALE GENOMIC DNA]</scope>
    <source>
        <strain evidence="3 4">WL0053</strain>
    </source>
</reference>
<dbReference type="PANTHER" id="PTHR23088">
    <property type="entry name" value="NITRILASE-RELATED"/>
    <property type="match status" value="1"/>
</dbReference>
<accession>A0ABS7RII9</accession>
<dbReference type="InterPro" id="IPR003010">
    <property type="entry name" value="C-N_Hydrolase"/>
</dbReference>
<dbReference type="Proteomes" id="UP000754710">
    <property type="component" value="Unassembled WGS sequence"/>
</dbReference>
<keyword evidence="4" id="KW-1185">Reference proteome</keyword>
<gene>
    <name evidence="3" type="ORF">K1X13_08340</name>
</gene>
<dbReference type="CDD" id="cd07197">
    <property type="entry name" value="nitrilase"/>
    <property type="match status" value="1"/>
</dbReference>
<proteinExistence type="inferred from homology"/>